<keyword evidence="4" id="KW-1185">Reference proteome</keyword>
<organism evidence="3 4">
    <name type="scientific">Terasakiella brassicae</name>
    <dbReference type="NCBI Taxonomy" id="1634917"/>
    <lineage>
        <taxon>Bacteria</taxon>
        <taxon>Pseudomonadati</taxon>
        <taxon>Pseudomonadota</taxon>
        <taxon>Alphaproteobacteria</taxon>
        <taxon>Rhodospirillales</taxon>
        <taxon>Terasakiellaceae</taxon>
        <taxon>Terasakiella</taxon>
    </lineage>
</organism>
<dbReference type="InterPro" id="IPR016181">
    <property type="entry name" value="Acyl_CoA_acyltransferase"/>
</dbReference>
<dbReference type="PROSITE" id="PS51186">
    <property type="entry name" value="GNAT"/>
    <property type="match status" value="1"/>
</dbReference>
<name>A0A917BXS7_9PROT</name>
<sequence>MSKAQDFNLLTGYQPGLIGRTAALHGRAYIEKWKFWKFFECKVASELSMFMECYDKDVSCIWSLEKDGEFYGTITLDGSHAEKDGAHLRWFILHEDAKGQGLGKRLLQSTIDFAKTKGYESIYLWTLAGLEPAGHLYRRFGFTLEESKLDTQWGVEVQEEKLRLRL</sequence>
<evidence type="ECO:0000256" key="1">
    <source>
        <dbReference type="ARBA" id="ARBA00022679"/>
    </source>
</evidence>
<evidence type="ECO:0000313" key="3">
    <source>
        <dbReference type="EMBL" id="GGF59020.1"/>
    </source>
</evidence>
<dbReference type="GO" id="GO:0008080">
    <property type="term" value="F:N-acetyltransferase activity"/>
    <property type="evidence" value="ECO:0007669"/>
    <property type="project" value="InterPro"/>
</dbReference>
<protein>
    <recommendedName>
        <fullName evidence="2">N-acetyltransferase domain-containing protein</fullName>
    </recommendedName>
</protein>
<dbReference type="InterPro" id="IPR000182">
    <property type="entry name" value="GNAT_dom"/>
</dbReference>
<dbReference type="Proteomes" id="UP000632498">
    <property type="component" value="Unassembled WGS sequence"/>
</dbReference>
<comment type="caution">
    <text evidence="3">The sequence shown here is derived from an EMBL/GenBank/DDBJ whole genome shotgun (WGS) entry which is preliminary data.</text>
</comment>
<dbReference type="EMBL" id="BMHV01000006">
    <property type="protein sequence ID" value="GGF59020.1"/>
    <property type="molecule type" value="Genomic_DNA"/>
</dbReference>
<feature type="domain" description="N-acetyltransferase" evidence="2">
    <location>
        <begin position="24"/>
        <end position="165"/>
    </location>
</feature>
<dbReference type="CDD" id="cd04301">
    <property type="entry name" value="NAT_SF"/>
    <property type="match status" value="1"/>
</dbReference>
<reference evidence="3" key="1">
    <citation type="journal article" date="2014" name="Int. J. Syst. Evol. Microbiol.">
        <title>Complete genome sequence of Corynebacterium casei LMG S-19264T (=DSM 44701T), isolated from a smear-ripened cheese.</title>
        <authorList>
            <consortium name="US DOE Joint Genome Institute (JGI-PGF)"/>
            <person name="Walter F."/>
            <person name="Albersmeier A."/>
            <person name="Kalinowski J."/>
            <person name="Ruckert C."/>
        </authorList>
    </citation>
    <scope>NUCLEOTIDE SEQUENCE</scope>
    <source>
        <strain evidence="3">CGMCC 1.15254</strain>
    </source>
</reference>
<dbReference type="Gene3D" id="3.40.630.30">
    <property type="match status" value="1"/>
</dbReference>
<evidence type="ECO:0000313" key="4">
    <source>
        <dbReference type="Proteomes" id="UP000632498"/>
    </source>
</evidence>
<dbReference type="InterPro" id="IPR050769">
    <property type="entry name" value="NAT_camello-type"/>
</dbReference>
<dbReference type="RefSeq" id="WP_188662525.1">
    <property type="nucleotide sequence ID" value="NZ_BMHV01000006.1"/>
</dbReference>
<dbReference type="AlphaFoldDB" id="A0A917BXS7"/>
<gene>
    <name evidence="3" type="ORF">GCM10011332_10770</name>
</gene>
<keyword evidence="1" id="KW-0808">Transferase</keyword>
<proteinExistence type="predicted"/>
<dbReference type="Pfam" id="PF00583">
    <property type="entry name" value="Acetyltransf_1"/>
    <property type="match status" value="1"/>
</dbReference>
<dbReference type="SUPFAM" id="SSF55729">
    <property type="entry name" value="Acyl-CoA N-acyltransferases (Nat)"/>
    <property type="match status" value="1"/>
</dbReference>
<accession>A0A917BXS7</accession>
<dbReference type="PANTHER" id="PTHR13947:SF37">
    <property type="entry name" value="LD18367P"/>
    <property type="match status" value="1"/>
</dbReference>
<dbReference type="PANTHER" id="PTHR13947">
    <property type="entry name" value="GNAT FAMILY N-ACETYLTRANSFERASE"/>
    <property type="match status" value="1"/>
</dbReference>
<reference evidence="3" key="2">
    <citation type="submission" date="2020-09" db="EMBL/GenBank/DDBJ databases">
        <authorList>
            <person name="Sun Q."/>
            <person name="Zhou Y."/>
        </authorList>
    </citation>
    <scope>NUCLEOTIDE SEQUENCE</scope>
    <source>
        <strain evidence="3">CGMCC 1.15254</strain>
    </source>
</reference>
<evidence type="ECO:0000259" key="2">
    <source>
        <dbReference type="PROSITE" id="PS51186"/>
    </source>
</evidence>